<dbReference type="EMBL" id="BQKB01000065">
    <property type="protein sequence ID" value="GJM54176.1"/>
    <property type="molecule type" value="Genomic_DNA"/>
</dbReference>
<name>A0AAV5B0U8_9FLAO</name>
<reference evidence="1 4" key="1">
    <citation type="submission" date="2021-11" db="EMBL/GenBank/DDBJ databases">
        <title>Draft genome sequence of Capnocytophaga sp. strain KC07075 isolated from cat oral cavity.</title>
        <authorList>
            <person name="Suzuki M."/>
            <person name="Imaoka K."/>
            <person name="Kimura M."/>
            <person name="Morikawa S."/>
            <person name="Maeda K."/>
        </authorList>
    </citation>
    <scope>NUCLEOTIDE SEQUENCE</scope>
    <source>
        <strain evidence="1">KC07075</strain>
        <strain evidence="2 4">KC07079</strain>
    </source>
</reference>
<dbReference type="RefSeq" id="WP_264847280.1">
    <property type="nucleotide sequence ID" value="NZ_BPMA01000045.1"/>
</dbReference>
<organism evidence="1 3">
    <name type="scientific">Capnocytophaga catalasegens</name>
    <dbReference type="NCBI Taxonomy" id="1004260"/>
    <lineage>
        <taxon>Bacteria</taxon>
        <taxon>Pseudomonadati</taxon>
        <taxon>Bacteroidota</taxon>
        <taxon>Flavobacteriia</taxon>
        <taxon>Flavobacteriales</taxon>
        <taxon>Flavobacteriaceae</taxon>
        <taxon>Capnocytophaga</taxon>
    </lineage>
</organism>
<keyword evidence="4" id="KW-1185">Reference proteome</keyword>
<dbReference type="EMBL" id="BQKA01000051">
    <property type="protein sequence ID" value="GJM51363.1"/>
    <property type="molecule type" value="Genomic_DNA"/>
</dbReference>
<evidence type="ECO:0000313" key="4">
    <source>
        <dbReference type="Proteomes" id="UP001208692"/>
    </source>
</evidence>
<dbReference type="Proteomes" id="UP001208692">
    <property type="component" value="Unassembled WGS sequence"/>
</dbReference>
<sequence length="267" mass="32273">MKKILSIILIFLSLSTKGQITNILKEKDMKYFNEKFYKDWEKDNLYVQMYDWDRFLKKGNERVRIIETDNFIQVEFSSIVDPYKNKYKYDVNTKCLILQSYFFYNCQIGVWKNWSKIGKLIKEVNYDEPYKLSVKDIIKLVNQKFNIDLLNMNLLLNVDRSNRTIPIYIISIIKPNTRGKEIRYITISADNGEILFDKTLFSEKEFNDNMNNIYQLEGRKEEKNKPKTTTFNGKIYTKEEWKAFEQEQWEKYQAKRNKKGFLDWLFG</sequence>
<gene>
    <name evidence="1" type="ORF">RCZ15_23360</name>
    <name evidence="2" type="ORF">RCZ16_24920</name>
</gene>
<evidence type="ECO:0000313" key="3">
    <source>
        <dbReference type="Proteomes" id="UP001207736"/>
    </source>
</evidence>
<dbReference type="AlphaFoldDB" id="A0AAV5B0U8"/>
<evidence type="ECO:0000313" key="2">
    <source>
        <dbReference type="EMBL" id="GJM54176.1"/>
    </source>
</evidence>
<proteinExistence type="predicted"/>
<protein>
    <submittedName>
        <fullName evidence="1">Uncharacterized protein</fullName>
    </submittedName>
</protein>
<comment type="caution">
    <text evidence="1">The sequence shown here is derived from an EMBL/GenBank/DDBJ whole genome shotgun (WGS) entry which is preliminary data.</text>
</comment>
<evidence type="ECO:0000313" key="1">
    <source>
        <dbReference type="EMBL" id="GJM51363.1"/>
    </source>
</evidence>
<accession>A0AAV5B0U8</accession>
<dbReference type="Proteomes" id="UP001207736">
    <property type="component" value="Unassembled WGS sequence"/>
</dbReference>